<keyword evidence="4" id="KW-0378">Hydrolase</keyword>
<keyword evidence="3" id="KW-0479">Metal-binding</keyword>
<accession>A0AA35W9D9</accession>
<dbReference type="Proteomes" id="UP001174909">
    <property type="component" value="Unassembled WGS sequence"/>
</dbReference>
<dbReference type="GO" id="GO:0004518">
    <property type="term" value="F:nuclease activity"/>
    <property type="evidence" value="ECO:0007669"/>
    <property type="project" value="UniProtKB-KW"/>
</dbReference>
<dbReference type="SUPFAM" id="SSF88723">
    <property type="entry name" value="PIN domain-like"/>
    <property type="match status" value="1"/>
</dbReference>
<dbReference type="PANTHER" id="PTHR33653">
    <property type="entry name" value="RIBONUCLEASE VAPC2"/>
    <property type="match status" value="1"/>
</dbReference>
<dbReference type="InterPro" id="IPR002716">
    <property type="entry name" value="PIN_dom"/>
</dbReference>
<evidence type="ECO:0000256" key="3">
    <source>
        <dbReference type="ARBA" id="ARBA00022723"/>
    </source>
</evidence>
<keyword evidence="2" id="KW-0540">Nuclease</keyword>
<dbReference type="Gene3D" id="3.40.50.1010">
    <property type="entry name" value="5'-nuclease"/>
    <property type="match status" value="1"/>
</dbReference>
<evidence type="ECO:0000256" key="5">
    <source>
        <dbReference type="ARBA" id="ARBA00022842"/>
    </source>
</evidence>
<evidence type="ECO:0000313" key="9">
    <source>
        <dbReference type="Proteomes" id="UP001174909"/>
    </source>
</evidence>
<comment type="caution">
    <text evidence="8">The sequence shown here is derived from an EMBL/GenBank/DDBJ whole genome shotgun (WGS) entry which is preliminary data.</text>
</comment>
<gene>
    <name evidence="8" type="ORF">GBAR_LOCUS3926</name>
</gene>
<sequence>MIVVDTNLVSELLRGSPQPEVLSWWNSQIPGDLFITVITEAEMRYGAAIMSPGRRLQELLIKIEYMLSDYFDGRVLSFDVLAAREYARMLADRRELGRSLPIHDGMIAAIAYSNGAAVASRNVPDFTDCGVQLINPWQI</sequence>
<comment type="cofactor">
    <cofactor evidence="1">
        <name>Mg(2+)</name>
        <dbReference type="ChEBI" id="CHEBI:18420"/>
    </cofactor>
</comment>
<evidence type="ECO:0000313" key="8">
    <source>
        <dbReference type="EMBL" id="CAI8004447.1"/>
    </source>
</evidence>
<feature type="domain" description="PIN" evidence="7">
    <location>
        <begin position="2"/>
        <end position="122"/>
    </location>
</feature>
<proteinExistence type="inferred from homology"/>
<evidence type="ECO:0000256" key="4">
    <source>
        <dbReference type="ARBA" id="ARBA00022801"/>
    </source>
</evidence>
<dbReference type="GO" id="GO:0016787">
    <property type="term" value="F:hydrolase activity"/>
    <property type="evidence" value="ECO:0007669"/>
    <property type="project" value="UniProtKB-KW"/>
</dbReference>
<dbReference type="GO" id="GO:0046872">
    <property type="term" value="F:metal ion binding"/>
    <property type="evidence" value="ECO:0007669"/>
    <property type="project" value="UniProtKB-KW"/>
</dbReference>
<keyword evidence="9" id="KW-1185">Reference proteome</keyword>
<dbReference type="CDD" id="cd18731">
    <property type="entry name" value="PIN_NgFitB-like"/>
    <property type="match status" value="1"/>
</dbReference>
<evidence type="ECO:0000259" key="7">
    <source>
        <dbReference type="Pfam" id="PF01850"/>
    </source>
</evidence>
<dbReference type="PANTHER" id="PTHR33653:SF1">
    <property type="entry name" value="RIBONUCLEASE VAPC2"/>
    <property type="match status" value="1"/>
</dbReference>
<reference evidence="8" key="1">
    <citation type="submission" date="2023-03" db="EMBL/GenBank/DDBJ databases">
        <authorList>
            <person name="Steffen K."/>
            <person name="Cardenas P."/>
        </authorList>
    </citation>
    <scope>NUCLEOTIDE SEQUENCE</scope>
</reference>
<dbReference type="InterPro" id="IPR050556">
    <property type="entry name" value="Type_II_TA_system_RNase"/>
</dbReference>
<organism evidence="8 9">
    <name type="scientific">Geodia barretti</name>
    <name type="common">Barrett's horny sponge</name>
    <dbReference type="NCBI Taxonomy" id="519541"/>
    <lineage>
        <taxon>Eukaryota</taxon>
        <taxon>Metazoa</taxon>
        <taxon>Porifera</taxon>
        <taxon>Demospongiae</taxon>
        <taxon>Heteroscleromorpha</taxon>
        <taxon>Tetractinellida</taxon>
        <taxon>Astrophorina</taxon>
        <taxon>Geodiidae</taxon>
        <taxon>Geodia</taxon>
    </lineage>
</organism>
<keyword evidence="5" id="KW-0460">Magnesium</keyword>
<dbReference type="Pfam" id="PF01850">
    <property type="entry name" value="PIN"/>
    <property type="match status" value="1"/>
</dbReference>
<dbReference type="AlphaFoldDB" id="A0AA35W9D9"/>
<evidence type="ECO:0000256" key="6">
    <source>
        <dbReference type="ARBA" id="ARBA00038093"/>
    </source>
</evidence>
<dbReference type="EMBL" id="CASHTH010000564">
    <property type="protein sequence ID" value="CAI8004447.1"/>
    <property type="molecule type" value="Genomic_DNA"/>
</dbReference>
<comment type="similarity">
    <text evidence="6">Belongs to the PINc/VapC protein family.</text>
</comment>
<evidence type="ECO:0000256" key="1">
    <source>
        <dbReference type="ARBA" id="ARBA00001946"/>
    </source>
</evidence>
<evidence type="ECO:0000256" key="2">
    <source>
        <dbReference type="ARBA" id="ARBA00022722"/>
    </source>
</evidence>
<protein>
    <submittedName>
        <fullName evidence="8">Plasmid stability protein StbB</fullName>
    </submittedName>
</protein>
<name>A0AA35W9D9_GEOBA</name>
<dbReference type="InterPro" id="IPR029060">
    <property type="entry name" value="PIN-like_dom_sf"/>
</dbReference>